<evidence type="ECO:0000313" key="2">
    <source>
        <dbReference type="Proteomes" id="UP000248291"/>
    </source>
</evidence>
<dbReference type="EMBL" id="BGKA01000010">
    <property type="protein sequence ID" value="GBH14412.1"/>
    <property type="molecule type" value="Genomic_DNA"/>
</dbReference>
<gene>
    <name evidence="1" type="ORF">KPSA3_00300</name>
</gene>
<proteinExistence type="predicted"/>
<dbReference type="Proteomes" id="UP000248291">
    <property type="component" value="Unassembled WGS sequence"/>
</dbReference>
<accession>A0AAN4PZR9</accession>
<name>A0AAN4PZR9_PSESF</name>
<evidence type="ECO:0000313" key="1">
    <source>
        <dbReference type="EMBL" id="GBH14412.1"/>
    </source>
</evidence>
<reference evidence="1 2" key="1">
    <citation type="submission" date="2018-04" db="EMBL/GenBank/DDBJ databases">
        <title>Draft genome sequence of Pseudomonas syringae pv. actinidiae biovar 3 strains isolated from kiwifruit in Kagawa prefecture.</title>
        <authorList>
            <person name="Tabuchi M."/>
            <person name="Saito M."/>
            <person name="Fujiwara S."/>
            <person name="Sasa N."/>
            <person name="Akimitsu K."/>
            <person name="Gomi K."/>
            <person name="Konishi-Sugita S."/>
            <person name="Hamano K."/>
            <person name="Kataoka I."/>
        </authorList>
    </citation>
    <scope>NUCLEOTIDE SEQUENCE [LARGE SCALE GENOMIC DNA]</scope>
    <source>
        <strain evidence="1 2">MAFF212211</strain>
    </source>
</reference>
<dbReference type="AlphaFoldDB" id="A0AAN4PZR9"/>
<organism evidence="1 2">
    <name type="scientific">Pseudomonas syringae pv. actinidiae</name>
    <dbReference type="NCBI Taxonomy" id="103796"/>
    <lineage>
        <taxon>Bacteria</taxon>
        <taxon>Pseudomonadati</taxon>
        <taxon>Pseudomonadota</taxon>
        <taxon>Gammaproteobacteria</taxon>
        <taxon>Pseudomonadales</taxon>
        <taxon>Pseudomonadaceae</taxon>
        <taxon>Pseudomonas</taxon>
        <taxon>Pseudomonas syringae</taxon>
    </lineage>
</organism>
<sequence>MCAADSDGDAIDVVGNVQVFEFAVFGCEGVEIKWGKQIASGQHTARHFFLWIHQILPTLRSQASTLVASAAEPARAAILDLSCASSCSREVPRFLAANTKESTDGVVAQI</sequence>
<protein>
    <submittedName>
        <fullName evidence="1">Uncharacterized membrane protein YbhN</fullName>
    </submittedName>
</protein>
<comment type="caution">
    <text evidence="1">The sequence shown here is derived from an EMBL/GenBank/DDBJ whole genome shotgun (WGS) entry which is preliminary data.</text>
</comment>